<dbReference type="OrthoDB" id="9798201at2"/>
<organism evidence="2 3">
    <name type="scientific">Actinacidiphila guanduensis</name>
    <dbReference type="NCBI Taxonomy" id="310781"/>
    <lineage>
        <taxon>Bacteria</taxon>
        <taxon>Bacillati</taxon>
        <taxon>Actinomycetota</taxon>
        <taxon>Actinomycetes</taxon>
        <taxon>Kitasatosporales</taxon>
        <taxon>Streptomycetaceae</taxon>
        <taxon>Actinacidiphila</taxon>
    </lineage>
</organism>
<sequence>MDALHPRLLVADFGAAFRFYDGLLPALLGATRTRGGAKGPYAAWDLGDQGLLSLFDRAAMAAAVGTGGLPRAAGQDQAMLVGRVPDVAAAHDLALAHGAVSAAPPADRPEWGPGLRTAHVRDPEGNLLEFQSY</sequence>
<feature type="domain" description="VOC" evidence="1">
    <location>
        <begin position="1"/>
        <end position="133"/>
    </location>
</feature>
<proteinExistence type="predicted"/>
<evidence type="ECO:0000259" key="1">
    <source>
        <dbReference type="PROSITE" id="PS51819"/>
    </source>
</evidence>
<protein>
    <submittedName>
        <fullName evidence="2">Catechol 2,3-dioxygenase</fullName>
    </submittedName>
</protein>
<dbReference type="STRING" id="310781.SAMN05216259_108169"/>
<dbReference type="EMBL" id="FNIE01000008">
    <property type="protein sequence ID" value="SDO21773.1"/>
    <property type="molecule type" value="Genomic_DNA"/>
</dbReference>
<dbReference type="GO" id="GO:0051213">
    <property type="term" value="F:dioxygenase activity"/>
    <property type="evidence" value="ECO:0007669"/>
    <property type="project" value="UniProtKB-KW"/>
</dbReference>
<dbReference type="Gene3D" id="3.10.180.10">
    <property type="entry name" value="2,3-Dihydroxybiphenyl 1,2-Dioxygenase, domain 1"/>
    <property type="match status" value="1"/>
</dbReference>
<dbReference type="Pfam" id="PF00903">
    <property type="entry name" value="Glyoxalase"/>
    <property type="match status" value="1"/>
</dbReference>
<reference evidence="2 3" key="1">
    <citation type="submission" date="2016-10" db="EMBL/GenBank/DDBJ databases">
        <authorList>
            <person name="de Groot N.N."/>
        </authorList>
    </citation>
    <scope>NUCLEOTIDE SEQUENCE [LARGE SCALE GENOMIC DNA]</scope>
    <source>
        <strain evidence="2 3">CGMCC 4.2022</strain>
    </source>
</reference>
<gene>
    <name evidence="2" type="ORF">SAMN05216259_108169</name>
</gene>
<keyword evidence="2" id="KW-0560">Oxidoreductase</keyword>
<dbReference type="PROSITE" id="PS51819">
    <property type="entry name" value="VOC"/>
    <property type="match status" value="1"/>
</dbReference>
<dbReference type="InterPro" id="IPR029068">
    <property type="entry name" value="Glyas_Bleomycin-R_OHBP_Dase"/>
</dbReference>
<dbReference type="InterPro" id="IPR004360">
    <property type="entry name" value="Glyas_Fos-R_dOase_dom"/>
</dbReference>
<name>A0A1H0HRM5_9ACTN</name>
<dbReference type="InterPro" id="IPR037523">
    <property type="entry name" value="VOC_core"/>
</dbReference>
<accession>A0A1H0HRM5</accession>
<dbReference type="RefSeq" id="WP_093785719.1">
    <property type="nucleotide sequence ID" value="NZ_FNIE01000008.1"/>
</dbReference>
<evidence type="ECO:0000313" key="2">
    <source>
        <dbReference type="EMBL" id="SDO21773.1"/>
    </source>
</evidence>
<dbReference type="AlphaFoldDB" id="A0A1H0HRM5"/>
<dbReference type="SUPFAM" id="SSF54593">
    <property type="entry name" value="Glyoxalase/Bleomycin resistance protein/Dihydroxybiphenyl dioxygenase"/>
    <property type="match status" value="1"/>
</dbReference>
<keyword evidence="2" id="KW-0223">Dioxygenase</keyword>
<keyword evidence="3" id="KW-1185">Reference proteome</keyword>
<dbReference type="Proteomes" id="UP000199341">
    <property type="component" value="Unassembled WGS sequence"/>
</dbReference>
<evidence type="ECO:0000313" key="3">
    <source>
        <dbReference type="Proteomes" id="UP000199341"/>
    </source>
</evidence>